<dbReference type="InterPro" id="IPR013097">
    <property type="entry name" value="Dabb"/>
</dbReference>
<feature type="domain" description="Stress-response A/B barrel" evidence="1">
    <location>
        <begin position="2"/>
        <end position="93"/>
    </location>
</feature>
<dbReference type="Proteomes" id="UP000253606">
    <property type="component" value="Chromosome"/>
</dbReference>
<dbReference type="SMART" id="SM00886">
    <property type="entry name" value="Dabb"/>
    <property type="match status" value="1"/>
</dbReference>
<dbReference type="Pfam" id="PF07876">
    <property type="entry name" value="Dabb"/>
    <property type="match status" value="1"/>
</dbReference>
<keyword evidence="3" id="KW-1185">Reference proteome</keyword>
<name>A0A2Z5FVU1_9BACT</name>
<dbReference type="RefSeq" id="WP_114206417.1">
    <property type="nucleotide sequence ID" value="NZ_CP030840.1"/>
</dbReference>
<organism evidence="2 3">
    <name type="scientific">Acidisarcina polymorpha</name>
    <dbReference type="NCBI Taxonomy" id="2211140"/>
    <lineage>
        <taxon>Bacteria</taxon>
        <taxon>Pseudomonadati</taxon>
        <taxon>Acidobacteriota</taxon>
        <taxon>Terriglobia</taxon>
        <taxon>Terriglobales</taxon>
        <taxon>Acidobacteriaceae</taxon>
        <taxon>Acidisarcina</taxon>
    </lineage>
</organism>
<dbReference type="KEGG" id="abas:ACPOL_1526"/>
<dbReference type="PROSITE" id="PS51502">
    <property type="entry name" value="S_R_A_B_BARREL"/>
    <property type="match status" value="1"/>
</dbReference>
<evidence type="ECO:0000259" key="1">
    <source>
        <dbReference type="PROSITE" id="PS51502"/>
    </source>
</evidence>
<proteinExistence type="predicted"/>
<gene>
    <name evidence="2" type="ORF">ACPOL_1526</name>
</gene>
<accession>A0A2Z5FVU1</accession>
<protein>
    <recommendedName>
        <fullName evidence="1">Stress-response A/B barrel domain-containing protein</fullName>
    </recommendedName>
</protein>
<reference evidence="2 3" key="1">
    <citation type="journal article" date="2018" name="Front. Microbiol.">
        <title>Hydrolytic Capabilities as a Key to Environmental Success: Chitinolytic and Cellulolytic Acidobacteria From Acidic Sub-arctic Soils and Boreal Peatlands.</title>
        <authorList>
            <person name="Belova S.E."/>
            <person name="Ravin N.V."/>
            <person name="Pankratov T.A."/>
            <person name="Rakitin A.L."/>
            <person name="Ivanova A.A."/>
            <person name="Beletsky A.V."/>
            <person name="Mardanov A.V."/>
            <person name="Sinninghe Damste J.S."/>
            <person name="Dedysh S.N."/>
        </authorList>
    </citation>
    <scope>NUCLEOTIDE SEQUENCE [LARGE SCALE GENOMIC DNA]</scope>
    <source>
        <strain evidence="2 3">SBC82</strain>
    </source>
</reference>
<evidence type="ECO:0000313" key="2">
    <source>
        <dbReference type="EMBL" id="AXC10872.1"/>
    </source>
</evidence>
<dbReference type="Gene3D" id="3.30.70.100">
    <property type="match status" value="1"/>
</dbReference>
<dbReference type="OrthoDB" id="9808130at2"/>
<dbReference type="SUPFAM" id="SSF54909">
    <property type="entry name" value="Dimeric alpha+beta barrel"/>
    <property type="match status" value="1"/>
</dbReference>
<dbReference type="EMBL" id="CP030840">
    <property type="protein sequence ID" value="AXC10872.1"/>
    <property type="molecule type" value="Genomic_DNA"/>
</dbReference>
<sequence length="96" mass="11054">MIRHTVQFKLKHERGSQLEQDFLATAQHLASIPGVTEFLIERQVNAKSPYTFGISMEFADQTAYDVYNSHPDHTGFVQNRWLPEVESFLEGDFVPL</sequence>
<dbReference type="InterPro" id="IPR011008">
    <property type="entry name" value="Dimeric_a/b-barrel"/>
</dbReference>
<dbReference type="AlphaFoldDB" id="A0A2Z5FVU1"/>
<evidence type="ECO:0000313" key="3">
    <source>
        <dbReference type="Proteomes" id="UP000253606"/>
    </source>
</evidence>